<dbReference type="EMBL" id="SIPS01000001">
    <property type="protein sequence ID" value="TAW28917.1"/>
    <property type="molecule type" value="Genomic_DNA"/>
</dbReference>
<organism evidence="3 5">
    <name type="scientific">Rhizobium leguminosarum</name>
    <dbReference type="NCBI Taxonomy" id="384"/>
    <lineage>
        <taxon>Bacteria</taxon>
        <taxon>Pseudomonadati</taxon>
        <taxon>Pseudomonadota</taxon>
        <taxon>Alphaproteobacteria</taxon>
        <taxon>Hyphomicrobiales</taxon>
        <taxon>Rhizobiaceae</taxon>
        <taxon>Rhizobium/Agrobacterium group</taxon>
        <taxon>Rhizobium</taxon>
    </lineage>
</organism>
<reference evidence="4 5" key="1">
    <citation type="submission" date="2019-02" db="EMBL/GenBank/DDBJ databases">
        <title>The genomic architecture of introgression among sibling species of bacteria.</title>
        <authorList>
            <person name="Cavassim M.I.A."/>
            <person name="Moeskjaer S."/>
            <person name="Moslemi C."/>
            <person name="Fields B."/>
            <person name="Bachmann A."/>
            <person name="Vilhjalmsson B."/>
            <person name="Schierup M.H."/>
            <person name="Young J.P.W."/>
            <person name="Andersen S.U."/>
        </authorList>
    </citation>
    <scope>NUCLEOTIDE SEQUENCE [LARGE SCALE GENOMIC DNA]</scope>
    <source>
        <strain evidence="3 5">SM145A</strain>
        <strain evidence="2 4">SM151B</strain>
    </source>
</reference>
<evidence type="ECO:0000313" key="2">
    <source>
        <dbReference type="EMBL" id="TAW28917.1"/>
    </source>
</evidence>
<accession>A0A4Q8XWX9</accession>
<evidence type="ECO:0000313" key="4">
    <source>
        <dbReference type="Proteomes" id="UP000292036"/>
    </source>
</evidence>
<evidence type="ECO:0008006" key="7">
    <source>
        <dbReference type="Google" id="ProtNLM"/>
    </source>
</evidence>
<gene>
    <name evidence="3" type="ORF">ELI03_05285</name>
    <name evidence="2" type="ORF">ELI19_05175</name>
    <name evidence="1" type="ORF">GR257_06110</name>
</gene>
<evidence type="ECO:0000313" key="5">
    <source>
        <dbReference type="Proteomes" id="UP000293652"/>
    </source>
</evidence>
<sequence length="59" mass="6923">MMTVTVIKPAQDRKKVSDAYELDYFVQKHAIARMDAIRILNLHRSDRDASDRAAHRLKR</sequence>
<comment type="caution">
    <text evidence="3">The sequence shown here is derived from an EMBL/GenBank/DDBJ whole genome shotgun (WGS) entry which is preliminary data.</text>
</comment>
<dbReference type="EMBL" id="WUFV01000002">
    <property type="protein sequence ID" value="NEK14428.1"/>
    <property type="molecule type" value="Genomic_DNA"/>
</dbReference>
<evidence type="ECO:0000313" key="6">
    <source>
        <dbReference type="Proteomes" id="UP000471705"/>
    </source>
</evidence>
<dbReference type="EMBL" id="SIPC01000001">
    <property type="protein sequence ID" value="TAX71187.1"/>
    <property type="molecule type" value="Genomic_DNA"/>
</dbReference>
<dbReference type="Proteomes" id="UP000293652">
    <property type="component" value="Unassembled WGS sequence"/>
</dbReference>
<dbReference type="Proteomes" id="UP000292036">
    <property type="component" value="Unassembled WGS sequence"/>
</dbReference>
<evidence type="ECO:0000313" key="3">
    <source>
        <dbReference type="EMBL" id="TAX71187.1"/>
    </source>
</evidence>
<dbReference type="RefSeq" id="WP_033180556.1">
    <property type="nucleotide sequence ID" value="NZ_JBGEXP010000009.1"/>
</dbReference>
<evidence type="ECO:0000313" key="1">
    <source>
        <dbReference type="EMBL" id="NEK14428.1"/>
    </source>
</evidence>
<proteinExistence type="predicted"/>
<name>A0A4Q8XWX9_RHILE</name>
<dbReference type="AlphaFoldDB" id="A0A4Q8XWX9"/>
<dbReference type="GeneID" id="303213528"/>
<reference evidence="1 6" key="2">
    <citation type="submission" date="2019-12" db="EMBL/GenBank/DDBJ databases">
        <title>Rhizobium genotypes associated with high levels of biological nitrogen fixation by grain legumes in a temperate-maritime cropping system.</title>
        <authorList>
            <person name="Maluk M."/>
            <person name="Francesc Ferrando Molina F."/>
            <person name="Lopez Del Egido L."/>
            <person name="Lafos M."/>
            <person name="Langarica-Fuentes A."/>
            <person name="Gebre Yohannes G."/>
            <person name="Young M.W."/>
            <person name="Martin P."/>
            <person name="Gantlett R."/>
            <person name="Kenicer G."/>
            <person name="Hawes C."/>
            <person name="Begg G.S."/>
            <person name="Quilliam R.S."/>
            <person name="Squire G.R."/>
            <person name="Poole P.S."/>
            <person name="Young P.W."/>
            <person name="Iannetta P.M."/>
            <person name="James E.K."/>
        </authorList>
    </citation>
    <scope>NUCLEOTIDE SEQUENCE [LARGE SCALE GENOMIC DNA]</scope>
    <source>
        <strain evidence="1 6">JHI54</strain>
    </source>
</reference>
<protein>
    <recommendedName>
        <fullName evidence="7">DUF3606 domain-containing protein</fullName>
    </recommendedName>
</protein>
<dbReference type="Proteomes" id="UP000471705">
    <property type="component" value="Unassembled WGS sequence"/>
</dbReference>